<accession>A0A2X2DWU6</accession>
<proteinExistence type="predicted"/>
<reference evidence="1 2" key="1">
    <citation type="submission" date="2018-06" db="EMBL/GenBank/DDBJ databases">
        <authorList>
            <consortium name="Pathogen Informatics"/>
            <person name="Doyle S."/>
        </authorList>
    </citation>
    <scope>NUCLEOTIDE SEQUENCE [LARGE SCALE GENOMIC DNA]</scope>
    <source>
        <strain evidence="1 2">NCTC11842</strain>
    </source>
</reference>
<protein>
    <submittedName>
        <fullName evidence="1">Uncharacterized protein</fullName>
    </submittedName>
</protein>
<evidence type="ECO:0000313" key="1">
    <source>
        <dbReference type="EMBL" id="SPZ00229.1"/>
    </source>
</evidence>
<organism evidence="1 2">
    <name type="scientific">Pseudomonas luteola</name>
    <dbReference type="NCBI Taxonomy" id="47886"/>
    <lineage>
        <taxon>Bacteria</taxon>
        <taxon>Pseudomonadati</taxon>
        <taxon>Pseudomonadota</taxon>
        <taxon>Gammaproteobacteria</taxon>
        <taxon>Pseudomonadales</taxon>
        <taxon>Pseudomonadaceae</taxon>
        <taxon>Pseudomonas</taxon>
    </lineage>
</organism>
<gene>
    <name evidence="1" type="ORF">NCTC11842_00374</name>
</gene>
<sequence>MTKHNRSKEASAAANRGSQLSALKPTHIQVLLKMKLCDAKNKRHPDVFYDVRIMEAEELKVKAECIDQAA</sequence>
<dbReference type="Proteomes" id="UP000250443">
    <property type="component" value="Unassembled WGS sequence"/>
</dbReference>
<dbReference type="EMBL" id="UAUF01000002">
    <property type="protein sequence ID" value="SPZ00229.1"/>
    <property type="molecule type" value="Genomic_DNA"/>
</dbReference>
<evidence type="ECO:0000313" key="2">
    <source>
        <dbReference type="Proteomes" id="UP000250443"/>
    </source>
</evidence>
<dbReference type="AlphaFoldDB" id="A0A2X2DWU6"/>
<name>A0A2X2DWU6_PSELU</name>